<feature type="coiled-coil region" evidence="7">
    <location>
        <begin position="1"/>
        <end position="78"/>
    </location>
</feature>
<dbReference type="GO" id="GO:0035556">
    <property type="term" value="P:intracellular signal transduction"/>
    <property type="evidence" value="ECO:0007669"/>
    <property type="project" value="InterPro"/>
</dbReference>
<dbReference type="PROSITE" id="PS50125">
    <property type="entry name" value="GUANYLATE_CYCLASE_2"/>
    <property type="match status" value="1"/>
</dbReference>
<dbReference type="Pfam" id="PF01590">
    <property type="entry name" value="GAF"/>
    <property type="match status" value="2"/>
</dbReference>
<dbReference type="InterPro" id="IPR035965">
    <property type="entry name" value="PAS-like_dom_sf"/>
</dbReference>
<dbReference type="PANTHER" id="PTHR43081">
    <property type="entry name" value="ADENYLATE CYCLASE, TERMINAL-DIFFERENTIATION SPECIFIC-RELATED"/>
    <property type="match status" value="1"/>
</dbReference>
<dbReference type="InterPro" id="IPR029016">
    <property type="entry name" value="GAF-like_dom_sf"/>
</dbReference>
<evidence type="ECO:0000256" key="2">
    <source>
        <dbReference type="ARBA" id="ARBA00005381"/>
    </source>
</evidence>
<comment type="similarity">
    <text evidence="2">Belongs to the adenylyl cyclase class-3 family.</text>
</comment>
<dbReference type="AlphaFoldDB" id="A0A926VG37"/>
<dbReference type="PANTHER" id="PTHR43081:SF1">
    <property type="entry name" value="ADENYLATE CYCLASE, TERMINAL-DIFFERENTIATION SPECIFIC"/>
    <property type="match status" value="1"/>
</dbReference>
<keyword evidence="11" id="KW-1185">Reference proteome</keyword>
<organism evidence="10 11">
    <name type="scientific">Aerosakkonema funiforme FACHB-1375</name>
    <dbReference type="NCBI Taxonomy" id="2949571"/>
    <lineage>
        <taxon>Bacteria</taxon>
        <taxon>Bacillati</taxon>
        <taxon>Cyanobacteriota</taxon>
        <taxon>Cyanophyceae</taxon>
        <taxon>Oscillatoriophycideae</taxon>
        <taxon>Aerosakkonematales</taxon>
        <taxon>Aerosakkonemataceae</taxon>
        <taxon>Aerosakkonema</taxon>
    </lineage>
</organism>
<dbReference type="GO" id="GO:0030313">
    <property type="term" value="C:cell envelope"/>
    <property type="evidence" value="ECO:0007669"/>
    <property type="project" value="UniProtKB-SubCell"/>
</dbReference>
<dbReference type="InterPro" id="IPR050697">
    <property type="entry name" value="Adenylyl/Guanylyl_Cyclase_3/4"/>
</dbReference>
<dbReference type="FunFam" id="3.30.70.1230:FF:000016">
    <property type="entry name" value="Adenylate/guanylate cyclase domain-containing protein"/>
    <property type="match status" value="1"/>
</dbReference>
<dbReference type="SUPFAM" id="SSF55785">
    <property type="entry name" value="PYP-like sensor domain (PAS domain)"/>
    <property type="match status" value="1"/>
</dbReference>
<reference evidence="10" key="2">
    <citation type="submission" date="2020-08" db="EMBL/GenBank/DDBJ databases">
        <authorList>
            <person name="Chen M."/>
            <person name="Teng W."/>
            <person name="Zhao L."/>
            <person name="Hu C."/>
            <person name="Zhou Y."/>
            <person name="Han B."/>
            <person name="Song L."/>
            <person name="Shu W."/>
        </authorList>
    </citation>
    <scope>NUCLEOTIDE SEQUENCE</scope>
    <source>
        <strain evidence="10">FACHB-1375</strain>
    </source>
</reference>
<evidence type="ECO:0000256" key="6">
    <source>
        <dbReference type="ARBA" id="ARBA00023136"/>
    </source>
</evidence>
<accession>A0A926VG37</accession>
<dbReference type="SUPFAM" id="SSF55781">
    <property type="entry name" value="GAF domain-like"/>
    <property type="match status" value="2"/>
</dbReference>
<dbReference type="GO" id="GO:0006171">
    <property type="term" value="P:cAMP biosynthetic process"/>
    <property type="evidence" value="ECO:0007669"/>
    <property type="project" value="TreeGrafter"/>
</dbReference>
<reference evidence="10" key="1">
    <citation type="journal article" date="2015" name="ISME J.">
        <title>Draft Genome Sequence of Streptomyces incarnatus NRRL8089, which Produces the Nucleoside Antibiotic Sinefungin.</title>
        <authorList>
            <person name="Oshima K."/>
            <person name="Hattori M."/>
            <person name="Shimizu H."/>
            <person name="Fukuda K."/>
            <person name="Nemoto M."/>
            <person name="Inagaki K."/>
            <person name="Tamura T."/>
        </authorList>
    </citation>
    <scope>NUCLEOTIDE SEQUENCE</scope>
    <source>
        <strain evidence="10">FACHB-1375</strain>
    </source>
</reference>
<dbReference type="SMART" id="SM00065">
    <property type="entry name" value="GAF"/>
    <property type="match status" value="2"/>
</dbReference>
<evidence type="ECO:0000256" key="1">
    <source>
        <dbReference type="ARBA" id="ARBA00004196"/>
    </source>
</evidence>
<protein>
    <submittedName>
        <fullName evidence="10">GAF domain-containing protein</fullName>
    </submittedName>
</protein>
<dbReference type="SUPFAM" id="SSF55073">
    <property type="entry name" value="Nucleotide cyclase"/>
    <property type="match status" value="1"/>
</dbReference>
<keyword evidence="7" id="KW-0175">Coiled coil</keyword>
<dbReference type="InterPro" id="IPR000014">
    <property type="entry name" value="PAS"/>
</dbReference>
<evidence type="ECO:0000256" key="3">
    <source>
        <dbReference type="ARBA" id="ARBA00022475"/>
    </source>
</evidence>
<dbReference type="Pfam" id="PF00211">
    <property type="entry name" value="Guanylate_cyc"/>
    <property type="match status" value="1"/>
</dbReference>
<dbReference type="NCBIfam" id="TIGR00229">
    <property type="entry name" value="sensory_box"/>
    <property type="match status" value="1"/>
</dbReference>
<dbReference type="Proteomes" id="UP000641646">
    <property type="component" value="Unassembled WGS sequence"/>
</dbReference>
<dbReference type="GO" id="GO:0004016">
    <property type="term" value="F:adenylate cyclase activity"/>
    <property type="evidence" value="ECO:0007669"/>
    <property type="project" value="UniProtKB-ARBA"/>
</dbReference>
<feature type="domain" description="Guanylate cyclase" evidence="9">
    <location>
        <begin position="608"/>
        <end position="740"/>
    </location>
</feature>
<evidence type="ECO:0000313" key="11">
    <source>
        <dbReference type="Proteomes" id="UP000641646"/>
    </source>
</evidence>
<name>A0A926VG37_9CYAN</name>
<dbReference type="Gene3D" id="3.30.450.40">
    <property type="match status" value="2"/>
</dbReference>
<dbReference type="Pfam" id="PF13426">
    <property type="entry name" value="PAS_9"/>
    <property type="match status" value="1"/>
</dbReference>
<evidence type="ECO:0000259" key="8">
    <source>
        <dbReference type="PROSITE" id="PS50112"/>
    </source>
</evidence>
<dbReference type="CDD" id="cd00130">
    <property type="entry name" value="PAS"/>
    <property type="match status" value="1"/>
</dbReference>
<dbReference type="InterPro" id="IPR003018">
    <property type="entry name" value="GAF"/>
</dbReference>
<dbReference type="InterPro" id="IPR029787">
    <property type="entry name" value="Nucleotide_cyclase"/>
</dbReference>
<dbReference type="PROSITE" id="PS50112">
    <property type="entry name" value="PAS"/>
    <property type="match status" value="1"/>
</dbReference>
<dbReference type="CDD" id="cd07302">
    <property type="entry name" value="CHD"/>
    <property type="match status" value="1"/>
</dbReference>
<evidence type="ECO:0000256" key="4">
    <source>
        <dbReference type="ARBA" id="ARBA00022692"/>
    </source>
</evidence>
<feature type="domain" description="PAS" evidence="8">
    <location>
        <begin position="450"/>
        <end position="506"/>
    </location>
</feature>
<comment type="caution">
    <text evidence="10">The sequence shown here is derived from an EMBL/GenBank/DDBJ whole genome shotgun (WGS) entry which is preliminary data.</text>
</comment>
<evidence type="ECO:0000259" key="9">
    <source>
        <dbReference type="PROSITE" id="PS50125"/>
    </source>
</evidence>
<keyword evidence="4" id="KW-0812">Transmembrane</keyword>
<keyword evidence="5" id="KW-1133">Transmembrane helix</keyword>
<keyword evidence="6" id="KW-0472">Membrane</keyword>
<dbReference type="Gene3D" id="3.30.70.1230">
    <property type="entry name" value="Nucleotide cyclase"/>
    <property type="match status" value="1"/>
</dbReference>
<keyword evidence="3" id="KW-1003">Cell membrane</keyword>
<evidence type="ECO:0000313" key="10">
    <source>
        <dbReference type="EMBL" id="MBD2183060.1"/>
    </source>
</evidence>
<dbReference type="InterPro" id="IPR001054">
    <property type="entry name" value="A/G_cyclase"/>
</dbReference>
<dbReference type="SMART" id="SM00091">
    <property type="entry name" value="PAS"/>
    <property type="match status" value="1"/>
</dbReference>
<gene>
    <name evidence="10" type="ORF">H6G03_18655</name>
</gene>
<dbReference type="Gene3D" id="3.30.450.20">
    <property type="entry name" value="PAS domain"/>
    <property type="match status" value="1"/>
</dbReference>
<evidence type="ECO:0000256" key="7">
    <source>
        <dbReference type="SAM" id="Coils"/>
    </source>
</evidence>
<sequence>MASQELEKRELQRALKSALESAQKALKIKKQAKEDLASSGVIATNGSTFSAFLSPLNKERFQQVIADVEDKLKIVKQTLLMLMESQGFDRVLNEMLQAIALKTRELLRADSTGIYLFDREKNELWSIVANEEESGTLEIRLPADIGIAGEVATLKKAVNIPYDFYDDPRSLFGKNADRESNYRTYTMLALPLLNEQGDLVAIVQLVNKLKEQNHTENPLEERIDLAGFTREDEELFAEFAPSIRLILEASQSFYIAAQKQRAGDALIKATQALSQSSLDLEETLKRVMNEAKRLMNADRSTLWLIDEERDRLWTKIPIGGELKEISISKTAGFPGRVVESGEPLVIPFDIYDSPLSDTSKQIDRKSGYRTCSLLCMPVFNTDGQLIGVTQLINKRRQGDFPDYNPEDWPKAPECWKASFSRTDLEFMQAFNVQAGVVLQNAQLFATVKQQEQIQRDILRSLNNGIISTDKAGNIIAANKSAKRLLGLHSEDKLEGRSVVDLIQIEEGNFTKWFQIALAPKEEKERQQYYPDKTLIAAGGEEHSVNLSINSITDASDETKVYGVLVLIEDISDEKRLKSTMYRYMTQELAEELLKAGDAKLGGDRKEVSILFSNILSYTSLAERMEAEKVVCLLNEYFETMVDAIYDYKGTLDKYIGDMIMAVFGAPLPLPDHAWMAVQTAVDMRRRLKEFNARRVQMNQSKIKIGIGINSDNAISGNIGSSKRIEFTVIGDGVNLASRLQGVSKQYGCDIVLSENTYRYCADRIWFRELDYVRVQGKTQPVAIYELVGLRDDSISEEKQRLIDIYRRGREYYLQKKFRKAIDEFGIILEDMNIPDKAASLYLKRCQYWLDNPEVVETEWDDGVWTLTEK</sequence>
<evidence type="ECO:0000256" key="5">
    <source>
        <dbReference type="ARBA" id="ARBA00022989"/>
    </source>
</evidence>
<dbReference type="EMBL" id="JACJPW010000047">
    <property type="protein sequence ID" value="MBD2183060.1"/>
    <property type="molecule type" value="Genomic_DNA"/>
</dbReference>
<dbReference type="SMART" id="SM00044">
    <property type="entry name" value="CYCc"/>
    <property type="match status" value="1"/>
</dbReference>
<proteinExistence type="inferred from homology"/>
<comment type="subcellular location">
    <subcellularLocation>
        <location evidence="1">Cell envelope</location>
    </subcellularLocation>
</comment>